<keyword evidence="12" id="KW-1185">Reference proteome</keyword>
<reference evidence="11 12" key="1">
    <citation type="submission" date="2020-01" db="EMBL/GenBank/DDBJ databases">
        <title>Genome analysis of Anaerocolumna sp. CBA3638.</title>
        <authorList>
            <person name="Kim J."/>
            <person name="Roh S.W."/>
        </authorList>
    </citation>
    <scope>NUCLEOTIDE SEQUENCE [LARGE SCALE GENOMIC DNA]</scope>
    <source>
        <strain evidence="11 12">CBA3638</strain>
    </source>
</reference>
<feature type="transmembrane region" description="Helical" evidence="10">
    <location>
        <begin position="174"/>
        <end position="198"/>
    </location>
</feature>
<keyword evidence="4 10" id="KW-1003">Cell membrane</keyword>
<feature type="transmembrane region" description="Helical" evidence="10">
    <location>
        <begin position="6"/>
        <end position="25"/>
    </location>
</feature>
<keyword evidence="11" id="KW-0282">Flagellum</keyword>
<evidence type="ECO:0000256" key="6">
    <source>
        <dbReference type="ARBA" id="ARBA00022989"/>
    </source>
</evidence>
<dbReference type="EMBL" id="CP048000">
    <property type="protein sequence ID" value="QHQ62089.1"/>
    <property type="molecule type" value="Genomic_DNA"/>
</dbReference>
<sequence length="261" mass="29204">MTFTVHNFEIFLLILVRITAFVYVAPFFSLKNVPQKVKVGFSLFFSLILFQTVPGQIQYDGVIGYAALVINELMVGLIIGFFTNVSYYILNFAGSMMDMEIGFSMVNEFDPVSNVQTTITSNYYSYIVMLMMLVTNLHHYIIKAMVDAFKVIPIGGASISPNLYILMLKFIKDYFIIGFRIVLPVFAGMLIVNSILAILAKIAPQLNMFVIGLQLKVFVGLLILFLLVGFTQTVSGFIFDEMLAMMKSAIEALSQGFTWGG</sequence>
<keyword evidence="6 10" id="KW-1133">Transmembrane helix</keyword>
<dbReference type="Pfam" id="PF01311">
    <property type="entry name" value="Bac_export_1"/>
    <property type="match status" value="1"/>
</dbReference>
<dbReference type="KEGG" id="anr:Ana3638_15930"/>
<comment type="function">
    <text evidence="1 10">Role in flagellar biosynthesis.</text>
</comment>
<evidence type="ECO:0000256" key="10">
    <source>
        <dbReference type="RuleBase" id="RU362071"/>
    </source>
</evidence>
<evidence type="ECO:0000256" key="4">
    <source>
        <dbReference type="ARBA" id="ARBA00022475"/>
    </source>
</evidence>
<proteinExistence type="inferred from homology"/>
<comment type="similarity">
    <text evidence="2 10">Belongs to the FliR/MopE/SpaR family.</text>
</comment>
<keyword evidence="11" id="KW-0966">Cell projection</keyword>
<dbReference type="GO" id="GO:0044780">
    <property type="term" value="P:bacterial-type flagellum assembly"/>
    <property type="evidence" value="ECO:0007669"/>
    <property type="project" value="UniProtKB-UniRule"/>
</dbReference>
<evidence type="ECO:0000256" key="7">
    <source>
        <dbReference type="ARBA" id="ARBA00023136"/>
    </source>
</evidence>
<keyword evidence="5 10" id="KW-0812">Transmembrane</keyword>
<dbReference type="InterPro" id="IPR002010">
    <property type="entry name" value="T3SS_IM_R"/>
</dbReference>
<dbReference type="NCBIfam" id="TIGR01400">
    <property type="entry name" value="fliR"/>
    <property type="match status" value="1"/>
</dbReference>
<evidence type="ECO:0000256" key="9">
    <source>
        <dbReference type="NCBIfam" id="TIGR01400"/>
    </source>
</evidence>
<keyword evidence="11" id="KW-0969">Cilium</keyword>
<evidence type="ECO:0000313" key="11">
    <source>
        <dbReference type="EMBL" id="QHQ62089.1"/>
    </source>
</evidence>
<keyword evidence="7 10" id="KW-0472">Membrane</keyword>
<protein>
    <recommendedName>
        <fullName evidence="3 9">Flagellar biosynthetic protein FliR</fullName>
    </recommendedName>
</protein>
<dbReference type="PANTHER" id="PTHR30065:SF1">
    <property type="entry name" value="SURFACE PRESENTATION OF ANTIGENS PROTEIN SPAR"/>
    <property type="match status" value="1"/>
</dbReference>
<dbReference type="InterPro" id="IPR006303">
    <property type="entry name" value="FliR"/>
</dbReference>
<comment type="subcellular location">
    <subcellularLocation>
        <location evidence="10">Cell membrane</location>
        <topology evidence="10">Multi-pass membrane protein</topology>
    </subcellularLocation>
    <subcellularLocation>
        <location evidence="10">Bacterial flagellum basal body</location>
    </subcellularLocation>
</comment>
<accession>A0A6P1TPG2</accession>
<evidence type="ECO:0000256" key="5">
    <source>
        <dbReference type="ARBA" id="ARBA00022692"/>
    </source>
</evidence>
<evidence type="ECO:0000256" key="2">
    <source>
        <dbReference type="ARBA" id="ARBA00009772"/>
    </source>
</evidence>
<feature type="transmembrane region" description="Helical" evidence="10">
    <location>
        <begin position="37"/>
        <end position="57"/>
    </location>
</feature>
<gene>
    <name evidence="11" type="primary">fliR</name>
    <name evidence="11" type="ORF">Ana3638_15930</name>
</gene>
<dbReference type="GO" id="GO:0005886">
    <property type="term" value="C:plasma membrane"/>
    <property type="evidence" value="ECO:0007669"/>
    <property type="project" value="UniProtKB-SubCell"/>
</dbReference>
<name>A0A6P1TPG2_9FIRM</name>
<dbReference type="Proteomes" id="UP000464314">
    <property type="component" value="Chromosome"/>
</dbReference>
<feature type="transmembrane region" description="Helical" evidence="10">
    <location>
        <begin position="218"/>
        <end position="239"/>
    </location>
</feature>
<dbReference type="GO" id="GO:0006605">
    <property type="term" value="P:protein targeting"/>
    <property type="evidence" value="ECO:0007669"/>
    <property type="project" value="UniProtKB-UniRule"/>
</dbReference>
<evidence type="ECO:0000256" key="3">
    <source>
        <dbReference type="ARBA" id="ARBA00021717"/>
    </source>
</evidence>
<evidence type="ECO:0000256" key="8">
    <source>
        <dbReference type="ARBA" id="ARBA00023143"/>
    </source>
</evidence>
<feature type="transmembrane region" description="Helical" evidence="10">
    <location>
        <begin position="123"/>
        <end position="142"/>
    </location>
</feature>
<organism evidence="11 12">
    <name type="scientific">Anaerocolumna sedimenticola</name>
    <dbReference type="NCBI Taxonomy" id="2696063"/>
    <lineage>
        <taxon>Bacteria</taxon>
        <taxon>Bacillati</taxon>
        <taxon>Bacillota</taxon>
        <taxon>Clostridia</taxon>
        <taxon>Lachnospirales</taxon>
        <taxon>Lachnospiraceae</taxon>
        <taxon>Anaerocolumna</taxon>
    </lineage>
</organism>
<keyword evidence="8 10" id="KW-0975">Bacterial flagellum</keyword>
<dbReference type="PANTHER" id="PTHR30065">
    <property type="entry name" value="FLAGELLAR BIOSYNTHETIC PROTEIN FLIR"/>
    <property type="match status" value="1"/>
</dbReference>
<dbReference type="AlphaFoldDB" id="A0A6P1TPG2"/>
<dbReference type="GO" id="GO:0009425">
    <property type="term" value="C:bacterial-type flagellum basal body"/>
    <property type="evidence" value="ECO:0007669"/>
    <property type="project" value="UniProtKB-SubCell"/>
</dbReference>
<feature type="transmembrane region" description="Helical" evidence="10">
    <location>
        <begin position="63"/>
        <end position="90"/>
    </location>
</feature>
<evidence type="ECO:0000313" key="12">
    <source>
        <dbReference type="Proteomes" id="UP000464314"/>
    </source>
</evidence>
<dbReference type="PRINTS" id="PR00953">
    <property type="entry name" value="TYPE3IMRPROT"/>
</dbReference>
<evidence type="ECO:0000256" key="1">
    <source>
        <dbReference type="ARBA" id="ARBA00002578"/>
    </source>
</evidence>